<evidence type="ECO:0000313" key="2">
    <source>
        <dbReference type="Proteomes" id="UP001059663"/>
    </source>
</evidence>
<reference evidence="1" key="1">
    <citation type="submission" date="2021-11" db="EMBL/GenBank/DDBJ databases">
        <title>Study of the species diversity of bacterial strains isolated from a unique natural object - Shulgan-Tash cave (Bashkiria).</title>
        <authorList>
            <person name="Sazanova A.L."/>
            <person name="Chirak E.R."/>
            <person name="Safronova V.I."/>
        </authorList>
    </citation>
    <scope>NUCLEOTIDE SEQUENCE</scope>
    <source>
        <strain evidence="1">P1</strain>
    </source>
</reference>
<dbReference type="EMBL" id="CP087977">
    <property type="protein sequence ID" value="UUZ45277.1"/>
    <property type="molecule type" value="Genomic_DNA"/>
</dbReference>
<proteinExistence type="predicted"/>
<dbReference type="Proteomes" id="UP001059663">
    <property type="component" value="Chromosome"/>
</dbReference>
<name>A0AC61U5G6_9MICO</name>
<gene>
    <name evidence="1" type="ORF">LP422_03270</name>
</gene>
<evidence type="ECO:0000313" key="1">
    <source>
        <dbReference type="EMBL" id="UUZ45277.1"/>
    </source>
</evidence>
<sequence length="104" mass="10605">MALSILLVNSLGSKGVPVSVGFDELDVEGDADEDFAFVDDADVEVLFDVVVGACVEVLPVPAVGPGPPSPARGEGQNRRGGKRHRDPAHGVPSSPEADQAGSVS</sequence>
<protein>
    <submittedName>
        <fullName evidence="1">Uncharacterized protein</fullName>
    </submittedName>
</protein>
<organism evidence="1 2">
    <name type="scientific">Janibacter limosus</name>
    <dbReference type="NCBI Taxonomy" id="53458"/>
    <lineage>
        <taxon>Bacteria</taxon>
        <taxon>Bacillati</taxon>
        <taxon>Actinomycetota</taxon>
        <taxon>Actinomycetes</taxon>
        <taxon>Micrococcales</taxon>
        <taxon>Intrasporangiaceae</taxon>
        <taxon>Janibacter</taxon>
    </lineage>
</organism>
<accession>A0AC61U5G6</accession>